<dbReference type="PANTHER" id="PTHR11365:SF23">
    <property type="entry name" value="HYPOTHETICAL 5-OXOPROLINASE (EUROFUNG)-RELATED"/>
    <property type="match status" value="1"/>
</dbReference>
<dbReference type="EC" id="6.4.1.8" evidence="6"/>
<dbReference type="RefSeq" id="WP_145086973.1">
    <property type="nucleotide sequence ID" value="NZ_CP036274.1"/>
</dbReference>
<evidence type="ECO:0000259" key="3">
    <source>
        <dbReference type="Pfam" id="PF01968"/>
    </source>
</evidence>
<dbReference type="Proteomes" id="UP000315017">
    <property type="component" value="Chromosome"/>
</dbReference>
<feature type="domain" description="Hydantoinase B/oxoprolinase" evidence="4">
    <location>
        <begin position="787"/>
        <end position="1303"/>
    </location>
</feature>
<feature type="region of interest" description="Disordered" evidence="2">
    <location>
        <begin position="746"/>
        <end position="779"/>
    </location>
</feature>
<accession>A0A517Y857</accession>
<dbReference type="Pfam" id="PF01968">
    <property type="entry name" value="Hydantoinase_A"/>
    <property type="match status" value="1"/>
</dbReference>
<evidence type="ECO:0000256" key="1">
    <source>
        <dbReference type="ARBA" id="ARBA00010403"/>
    </source>
</evidence>
<dbReference type="KEGG" id="aagg:ETAA8_15050"/>
<dbReference type="InterPro" id="IPR002821">
    <property type="entry name" value="Hydantoinase_A"/>
</dbReference>
<evidence type="ECO:0000259" key="4">
    <source>
        <dbReference type="Pfam" id="PF02538"/>
    </source>
</evidence>
<dbReference type="InterPro" id="IPR045079">
    <property type="entry name" value="Oxoprolinase-like"/>
</dbReference>
<comment type="similarity">
    <text evidence="1">Belongs to the oxoprolinase family.</text>
</comment>
<organism evidence="6 7">
    <name type="scientific">Anatilimnocola aggregata</name>
    <dbReference type="NCBI Taxonomy" id="2528021"/>
    <lineage>
        <taxon>Bacteria</taxon>
        <taxon>Pseudomonadati</taxon>
        <taxon>Planctomycetota</taxon>
        <taxon>Planctomycetia</taxon>
        <taxon>Pirellulales</taxon>
        <taxon>Pirellulaceae</taxon>
        <taxon>Anatilimnocola</taxon>
    </lineage>
</organism>
<name>A0A517Y857_9BACT</name>
<dbReference type="InterPro" id="IPR008040">
    <property type="entry name" value="Hydant_A_N"/>
</dbReference>
<dbReference type="InterPro" id="IPR003692">
    <property type="entry name" value="Hydantoinase_B"/>
</dbReference>
<dbReference type="PANTHER" id="PTHR11365">
    <property type="entry name" value="5-OXOPROLINASE RELATED"/>
    <property type="match status" value="1"/>
</dbReference>
<feature type="domain" description="Hydantoinase A/oxoprolinase" evidence="3">
    <location>
        <begin position="277"/>
        <end position="556"/>
    </location>
</feature>
<evidence type="ECO:0000256" key="2">
    <source>
        <dbReference type="SAM" id="MobiDB-lite"/>
    </source>
</evidence>
<proteinExistence type="inferred from homology"/>
<gene>
    <name evidence="6" type="primary">apc3</name>
    <name evidence="6" type="ORF">ETAA8_15050</name>
</gene>
<dbReference type="GO" id="GO:0016874">
    <property type="term" value="F:ligase activity"/>
    <property type="evidence" value="ECO:0007669"/>
    <property type="project" value="UniProtKB-KW"/>
</dbReference>
<keyword evidence="7" id="KW-1185">Reference proteome</keyword>
<dbReference type="GO" id="GO:0006749">
    <property type="term" value="P:glutathione metabolic process"/>
    <property type="evidence" value="ECO:0007669"/>
    <property type="project" value="TreeGrafter"/>
</dbReference>
<evidence type="ECO:0000259" key="5">
    <source>
        <dbReference type="Pfam" id="PF05378"/>
    </source>
</evidence>
<dbReference type="GO" id="GO:0005829">
    <property type="term" value="C:cytosol"/>
    <property type="evidence" value="ECO:0007669"/>
    <property type="project" value="TreeGrafter"/>
</dbReference>
<reference evidence="6 7" key="1">
    <citation type="submission" date="2019-02" db="EMBL/GenBank/DDBJ databases">
        <title>Deep-cultivation of Planctomycetes and their phenomic and genomic characterization uncovers novel biology.</title>
        <authorList>
            <person name="Wiegand S."/>
            <person name="Jogler M."/>
            <person name="Boedeker C."/>
            <person name="Pinto D."/>
            <person name="Vollmers J."/>
            <person name="Rivas-Marin E."/>
            <person name="Kohn T."/>
            <person name="Peeters S.H."/>
            <person name="Heuer A."/>
            <person name="Rast P."/>
            <person name="Oberbeckmann S."/>
            <person name="Bunk B."/>
            <person name="Jeske O."/>
            <person name="Meyerdierks A."/>
            <person name="Storesund J.E."/>
            <person name="Kallscheuer N."/>
            <person name="Luecker S."/>
            <person name="Lage O.M."/>
            <person name="Pohl T."/>
            <person name="Merkel B.J."/>
            <person name="Hornburger P."/>
            <person name="Mueller R.-W."/>
            <person name="Bruemmer F."/>
            <person name="Labrenz M."/>
            <person name="Spormann A.M."/>
            <person name="Op den Camp H."/>
            <person name="Overmann J."/>
            <person name="Amann R."/>
            <person name="Jetten M.S.M."/>
            <person name="Mascher T."/>
            <person name="Medema M.H."/>
            <person name="Devos D.P."/>
            <person name="Kaster A.-K."/>
            <person name="Ovreas L."/>
            <person name="Rohde M."/>
            <person name="Galperin M.Y."/>
            <person name="Jogler C."/>
        </authorList>
    </citation>
    <scope>NUCLEOTIDE SEQUENCE [LARGE SCALE GENOMIC DNA]</scope>
    <source>
        <strain evidence="6 7">ETA_A8</strain>
    </source>
</reference>
<evidence type="ECO:0000313" key="6">
    <source>
        <dbReference type="EMBL" id="QDU26427.1"/>
    </source>
</evidence>
<dbReference type="GO" id="GO:0017168">
    <property type="term" value="F:5-oxoprolinase (ATP-hydrolyzing) activity"/>
    <property type="evidence" value="ECO:0007669"/>
    <property type="project" value="TreeGrafter"/>
</dbReference>
<protein>
    <submittedName>
        <fullName evidence="6">Acetophenone carboxylase gamma subunit</fullName>
        <ecNumber evidence="6">6.4.1.8</ecNumber>
    </submittedName>
</protein>
<keyword evidence="6" id="KW-0436">Ligase</keyword>
<feature type="compositionally biased region" description="Basic and acidic residues" evidence="2">
    <location>
        <begin position="746"/>
        <end position="755"/>
    </location>
</feature>
<feature type="domain" description="Hydantoinase/oxoprolinase N-terminal" evidence="5">
    <location>
        <begin position="116"/>
        <end position="257"/>
    </location>
</feature>
<dbReference type="EMBL" id="CP036274">
    <property type="protein sequence ID" value="QDU26427.1"/>
    <property type="molecule type" value="Genomic_DNA"/>
</dbReference>
<dbReference type="Pfam" id="PF02538">
    <property type="entry name" value="Hydantoinase_B"/>
    <property type="match status" value="1"/>
</dbReference>
<dbReference type="OrthoDB" id="9768323at2"/>
<sequence length="1306" mass="139234">MSDRWSFWLDVGGTFTDCLALRPDGVLLRRKVLSSARTKGRLAFDSSAAILLDPARQEPDNFWAGYVLRVLNAQGQLVDASPILHSSPTTGALELAEPLQTSVQLGGHSYEIISPEPAPILAIRLFLGLKYHESIPPCDVKLGTTKGTNALLTRTGAATAFITTKGFGDLLRIGYQNRPKLFALNIQKQVPLHEVSVEVEERVAADGTVLHALNAEQARSKLQQLRELGIGSLAICLLHAWKNSAHELQLEQLAREAGFADISVSHRVSPGMKIVPRGDTTLVDAYLSPVLRDYVRQLQSLLPGSDLRLLTSAGSLVRAENFTGKDSVLSGPAGGVTGFARAAEAAGFRRAIGFDMGGTSTDVARYAGQFETEYETQKAGVRLVTPMLAVETVAAGGGSICRWDGVKLIVGPESAGADPGPACYGRGGPLTVTDCNFYLGRIVPAHFPFPLDLAAVETRLGEVAAALSSSSAPARTSAELASGFIEIANAHMAAAIRSVSIARGYDVRDNLLVAFGAAAAQHACAVARQLGMKQILSHPDAGVLSALGIGLADVIKHEVAPLYCEWPQLPADELKEIFLRLHDQARAALLAEGVAPEQMTFTRQLDLRYAGTDVPLTVNEPADLDWPQAFAAEHQRRYGYVQPGRELAIACARVTGVGHSNSRLPVSVPVNWYLPTFSQTQLLHESGSSELVPLFDRTSLRPGARIDGPAIIVEPLTTTIVDPAWQATMLSDGELLLNDVLSNGDLRTEDTREGEAPAEPPRLARGHGSAGASHSRLQASQLQQEADPVLLEIFNQQFTAIATQMGHTLRNTSVSVNVKERLDFSCAIFTPAGDLVVNAPHIPVHLGAMSETVRSVLRDCSPLAPGDVVVTNDPYRGGSHLPDVTVVTPVFNAASELLFFTASRAHHAEIGGITPGSMPPFSKSLSEEGVLIRNFKVLQAGHECFGELAQLLLSGPFPTRAVAHNLADIRAQLAANQQGATELLKLVERYSLPVVRAYMQHISTAAETKTRHAIARLSLGTRRFVDYLDDGTRIEVTITARSAEEFPAKPLLIDFTGTAGVHPGNLNANRAIVTAAVLYSLRLLVAEDIPLNEGVLAPVELVIPPGLLNPPASERAEDCPAIVGGNVETSQRVVDVLLAALDLAAASQGTMNNLLFGDKTFGYYETICGGSGATASASGANAVHTHMTNTRITDPEVLEHRFPVRLHRFAIRTSSGGAGAQHGGDGIVRELEFLQPMTVSLLTQRRGDYRPFGLHGGEPGAKGINLLQRAGQLPETLPSGSQLAVQAGDRLTLETPGGGGWGAVQQ</sequence>
<dbReference type="Pfam" id="PF05378">
    <property type="entry name" value="Hydant_A_N"/>
    <property type="match status" value="1"/>
</dbReference>
<evidence type="ECO:0000313" key="7">
    <source>
        <dbReference type="Proteomes" id="UP000315017"/>
    </source>
</evidence>